<dbReference type="SMART" id="SM00479">
    <property type="entry name" value="EXOIII"/>
    <property type="match status" value="1"/>
</dbReference>
<dbReference type="EMBL" id="MN740840">
    <property type="protein sequence ID" value="QHU14467.1"/>
    <property type="molecule type" value="Genomic_DNA"/>
</dbReference>
<dbReference type="Gene3D" id="3.30.420.10">
    <property type="entry name" value="Ribonuclease H-like superfamily/Ribonuclease H"/>
    <property type="match status" value="1"/>
</dbReference>
<dbReference type="SUPFAM" id="SSF53098">
    <property type="entry name" value="Ribonuclease H-like"/>
    <property type="match status" value="1"/>
</dbReference>
<evidence type="ECO:0000256" key="2">
    <source>
        <dbReference type="ARBA" id="ARBA00022801"/>
    </source>
</evidence>
<keyword evidence="3" id="KW-0269">Exonuclease</keyword>
<dbReference type="GO" id="GO:0008408">
    <property type="term" value="F:3'-5' exonuclease activity"/>
    <property type="evidence" value="ECO:0007669"/>
    <property type="project" value="TreeGrafter"/>
</dbReference>
<dbReference type="InterPro" id="IPR036397">
    <property type="entry name" value="RNaseH_sf"/>
</dbReference>
<dbReference type="GO" id="GO:0003676">
    <property type="term" value="F:nucleic acid binding"/>
    <property type="evidence" value="ECO:0007669"/>
    <property type="project" value="InterPro"/>
</dbReference>
<proteinExistence type="predicted"/>
<keyword evidence="2" id="KW-0378">Hydrolase</keyword>
<reference evidence="5" key="1">
    <citation type="journal article" date="2020" name="Nature">
        <title>Giant virus diversity and host interactions through global metagenomics.</title>
        <authorList>
            <person name="Schulz F."/>
            <person name="Roux S."/>
            <person name="Paez-Espino D."/>
            <person name="Jungbluth S."/>
            <person name="Walsh D.A."/>
            <person name="Denef V.J."/>
            <person name="McMahon K.D."/>
            <person name="Konstantinidis K.T."/>
            <person name="Eloe-Fadrosh E.A."/>
            <person name="Kyrpides N.C."/>
            <person name="Woyke T."/>
        </authorList>
    </citation>
    <scope>NUCLEOTIDE SEQUENCE</scope>
    <source>
        <strain evidence="5">GVMAG-S-1102113-118</strain>
    </source>
</reference>
<dbReference type="PANTHER" id="PTHR30231:SF4">
    <property type="entry name" value="PROTEIN NEN2"/>
    <property type="match status" value="1"/>
</dbReference>
<feature type="domain" description="Exonuclease" evidence="4">
    <location>
        <begin position="2"/>
        <end position="204"/>
    </location>
</feature>
<organism evidence="5">
    <name type="scientific">viral metagenome</name>
    <dbReference type="NCBI Taxonomy" id="1070528"/>
    <lineage>
        <taxon>unclassified sequences</taxon>
        <taxon>metagenomes</taxon>
        <taxon>organismal metagenomes</taxon>
    </lineage>
</organism>
<dbReference type="Pfam" id="PF00929">
    <property type="entry name" value="RNase_T"/>
    <property type="match status" value="1"/>
</dbReference>
<protein>
    <recommendedName>
        <fullName evidence="4">Exonuclease domain-containing protein</fullName>
    </recommendedName>
</protein>
<evidence type="ECO:0000259" key="4">
    <source>
        <dbReference type="SMART" id="SM00479"/>
    </source>
</evidence>
<sequence>MTTIFIDTETSGLPKTRGWDDYYSYTDSAKYDSSRLVQICWIVCDGEEVKVKKTFTVRPEGFEISEQVTKIHGITHEHACLNGDSLDSVLKELEADIKANNIRRLVAHNVRFDFNIVMSELHRQKMLGAADMMGSMKLKCTMSASKDVCRIPSKWNPKQFKSPSLKELYEFLHPGETFELKHRADWDTEHCMKCYFALRKLALNAECDEDQHKK</sequence>
<dbReference type="PANTHER" id="PTHR30231">
    <property type="entry name" value="DNA POLYMERASE III SUBUNIT EPSILON"/>
    <property type="match status" value="1"/>
</dbReference>
<dbReference type="AlphaFoldDB" id="A0A6C0KCL1"/>
<name>A0A6C0KCL1_9ZZZZ</name>
<accession>A0A6C0KCL1</accession>
<evidence type="ECO:0000313" key="5">
    <source>
        <dbReference type="EMBL" id="QHU14467.1"/>
    </source>
</evidence>
<dbReference type="InterPro" id="IPR012337">
    <property type="entry name" value="RNaseH-like_sf"/>
</dbReference>
<dbReference type="CDD" id="cd06127">
    <property type="entry name" value="DEDDh"/>
    <property type="match status" value="1"/>
</dbReference>
<dbReference type="InterPro" id="IPR013520">
    <property type="entry name" value="Ribonucl_H"/>
</dbReference>
<keyword evidence="1" id="KW-0540">Nuclease</keyword>
<evidence type="ECO:0000256" key="1">
    <source>
        <dbReference type="ARBA" id="ARBA00022722"/>
    </source>
</evidence>
<evidence type="ECO:0000256" key="3">
    <source>
        <dbReference type="ARBA" id="ARBA00022839"/>
    </source>
</evidence>